<proteinExistence type="predicted"/>
<gene>
    <name evidence="3" type="ORF">VUQ07_01560</name>
    <name evidence="2" type="ORF">VUQ09_03410</name>
</gene>
<feature type="repeat" description="TPR" evidence="1">
    <location>
        <begin position="33"/>
        <end position="66"/>
    </location>
</feature>
<dbReference type="EMBL" id="CP142436">
    <property type="protein sequence ID" value="XBC51793.1"/>
    <property type="molecule type" value="Genomic_DNA"/>
</dbReference>
<dbReference type="Gene3D" id="1.25.40.10">
    <property type="entry name" value="Tetratricopeptide repeat domain"/>
    <property type="match status" value="1"/>
</dbReference>
<evidence type="ECO:0000313" key="2">
    <source>
        <dbReference type="EMBL" id="XBC48451.1"/>
    </source>
</evidence>
<dbReference type="SUPFAM" id="SSF48452">
    <property type="entry name" value="TPR-like"/>
    <property type="match status" value="2"/>
</dbReference>
<dbReference type="RefSeq" id="WP_347298440.1">
    <property type="nucleotide sequence ID" value="NZ_CP142434.1"/>
</dbReference>
<accession>A0AB74TPW1</accession>
<reference evidence="2" key="1">
    <citation type="submission" date="2023-12" db="EMBL/GenBank/DDBJ databases">
        <title>Dolosigranulum savutii sp. nov. isolated from human upper respiratory samples collected in Botswana.</title>
        <authorList>
            <person name="Kelly M.S."/>
        </authorList>
    </citation>
    <scope>NUCLEOTIDE SEQUENCE</scope>
    <source>
        <strain evidence="3">MSK211</strain>
        <strain evidence="2">MSK312</strain>
    </source>
</reference>
<name>A0AB74TPW1_9LACT</name>
<evidence type="ECO:0000313" key="3">
    <source>
        <dbReference type="EMBL" id="XBC51793.1"/>
    </source>
</evidence>
<dbReference type="AlphaFoldDB" id="A0AB74TPW1"/>
<dbReference type="EMBL" id="CP142434">
    <property type="protein sequence ID" value="XBC48451.1"/>
    <property type="molecule type" value="Genomic_DNA"/>
</dbReference>
<keyword evidence="1" id="KW-0802">TPR repeat</keyword>
<dbReference type="InterPro" id="IPR019734">
    <property type="entry name" value="TPR_rpt"/>
</dbReference>
<dbReference type="Pfam" id="PF13424">
    <property type="entry name" value="TPR_12"/>
    <property type="match status" value="2"/>
</dbReference>
<protein>
    <submittedName>
        <fullName evidence="2">Tetratricopeptide repeat protein</fullName>
    </submittedName>
</protein>
<organism evidence="2">
    <name type="scientific">Dolosigranulum savutiense</name>
    <dbReference type="NCBI Taxonomy" id="3110288"/>
    <lineage>
        <taxon>Bacteria</taxon>
        <taxon>Bacillati</taxon>
        <taxon>Bacillota</taxon>
        <taxon>Bacilli</taxon>
        <taxon>Lactobacillales</taxon>
        <taxon>Carnobacteriaceae</taxon>
        <taxon>Dolosigranulum</taxon>
    </lineage>
</organism>
<sequence>MINQAWGQFSRGNIPKAKQLVDDYINEQATTDYNALNLLGYIYLEDGKIDKAESTYQQWLQLSRKNHDIEQEHIALHQLAMVYRMREDYGQALELIQQEARIIEQHFPNNLLKQSVNNYEQGYLRMKLQQLNEAVSFMAQSLTQAEQTDDLIAQACAQRGMGEICVAQHKPSLARKYFKRAIQLFEQGGDTIGTQEVQLLMSQLLTDKT</sequence>
<dbReference type="SMART" id="SM00028">
    <property type="entry name" value="TPR"/>
    <property type="match status" value="3"/>
</dbReference>
<dbReference type="PANTHER" id="PTHR10098">
    <property type="entry name" value="RAPSYN-RELATED"/>
    <property type="match status" value="1"/>
</dbReference>
<dbReference type="PROSITE" id="PS50005">
    <property type="entry name" value="TPR"/>
    <property type="match status" value="1"/>
</dbReference>
<evidence type="ECO:0000256" key="1">
    <source>
        <dbReference type="PROSITE-ProRule" id="PRU00339"/>
    </source>
</evidence>
<dbReference type="InterPro" id="IPR011990">
    <property type="entry name" value="TPR-like_helical_dom_sf"/>
</dbReference>